<dbReference type="RefSeq" id="WP_217427580.1">
    <property type="nucleotide sequence ID" value="NZ_JABSNM010000016.1"/>
</dbReference>
<evidence type="ECO:0000313" key="1">
    <source>
        <dbReference type="EMBL" id="NRT57561.1"/>
    </source>
</evidence>
<organism evidence="1 2">
    <name type="scientific">Sphaerotilus uruguayifluvii</name>
    <dbReference type="NCBI Taxonomy" id="2735897"/>
    <lineage>
        <taxon>Bacteria</taxon>
        <taxon>Pseudomonadati</taxon>
        <taxon>Pseudomonadota</taxon>
        <taxon>Betaproteobacteria</taxon>
        <taxon>Burkholderiales</taxon>
        <taxon>Sphaerotilaceae</taxon>
        <taxon>Sphaerotilus</taxon>
    </lineage>
</organism>
<dbReference type="Proteomes" id="UP001516061">
    <property type="component" value="Unassembled WGS sequence"/>
</dbReference>
<comment type="caution">
    <text evidence="1">The sequence shown here is derived from an EMBL/GenBank/DDBJ whole genome shotgun (WGS) entry which is preliminary data.</text>
</comment>
<name>A0ABX2G733_9BURK</name>
<reference evidence="1 2" key="1">
    <citation type="submission" date="2020-05" db="EMBL/GenBank/DDBJ databases">
        <title>Genomic Encyclopedia of Type Strains, Phase IV (KMG-V): Genome sequencing to study the core and pangenomes of soil and plant-associated prokaryotes.</title>
        <authorList>
            <person name="Whitman W."/>
        </authorList>
    </citation>
    <scope>NUCLEOTIDE SEQUENCE [LARGE SCALE GENOMIC DNA]</scope>
    <source>
        <strain evidence="1 2">C29</strain>
    </source>
</reference>
<evidence type="ECO:0008006" key="3">
    <source>
        <dbReference type="Google" id="ProtNLM"/>
    </source>
</evidence>
<proteinExistence type="predicted"/>
<sequence length="178" mass="19852">MLPDDRHFRFADLAPYRALSGQHLKEMDFAWIDGQGRLILLEVRSYAQVTETLTGPDFMPTKGRAAPFRFQALLDKVTDTLLMLAAVWSGTDWGRTLSPLLPLAARQPLPLKVVIAVDLPPALTVHLQGLRDSLNARLQGRLALVDVPRVVLMDHARLLSNPMFSSFVQTAQARQMQA</sequence>
<evidence type="ECO:0000313" key="2">
    <source>
        <dbReference type="Proteomes" id="UP001516061"/>
    </source>
</evidence>
<gene>
    <name evidence="1" type="ORF">HNQ01_003317</name>
</gene>
<keyword evidence="2" id="KW-1185">Reference proteome</keyword>
<protein>
    <recommendedName>
        <fullName evidence="3">NERD domain-containing protein</fullName>
    </recommendedName>
</protein>
<accession>A0ABX2G733</accession>
<dbReference type="EMBL" id="JABSNM010000016">
    <property type="protein sequence ID" value="NRT57561.1"/>
    <property type="molecule type" value="Genomic_DNA"/>
</dbReference>